<protein>
    <submittedName>
        <fullName evidence="2">Uncharacterized protein</fullName>
    </submittedName>
</protein>
<proteinExistence type="predicted"/>
<name>A0A9N9TM18_PHYSR</name>
<dbReference type="PANTHER" id="PTHR31336:SF3">
    <property type="entry name" value="PROTEIN LIN-37 HOMOLOG"/>
    <property type="match status" value="1"/>
</dbReference>
<accession>A0A9N9TM18</accession>
<reference evidence="2" key="1">
    <citation type="submission" date="2022-01" db="EMBL/GenBank/DDBJ databases">
        <authorList>
            <person name="King R."/>
        </authorList>
    </citation>
    <scope>NUCLEOTIDE SEQUENCE</scope>
</reference>
<evidence type="ECO:0000313" key="2">
    <source>
        <dbReference type="EMBL" id="CAG9856454.1"/>
    </source>
</evidence>
<sequence length="232" mass="27127">MTKKRRLSGSSLTPIKVEVKEENTTGNDYLMAKGRLKGVLRQLTEQSSDDESDSSDDNRRHQRESGRKRKVENMPTPYHHTYVMKLFDRSVDLARFEEDTPLYPICRAWMQNQPRNPQPIIKRRLSSPEPVNNNSWIDNNSLSDVTRLPRPEEPFTTRIPSPLPEQEQVKDNINLNYDESPAIPKNTLLEMHMERWANVKKKWIDTACKNESRYNRSTDILSNIYNKAQEDA</sequence>
<dbReference type="GO" id="GO:0031523">
    <property type="term" value="C:Myb complex"/>
    <property type="evidence" value="ECO:0007669"/>
    <property type="project" value="TreeGrafter"/>
</dbReference>
<feature type="compositionally biased region" description="Basic and acidic residues" evidence="1">
    <location>
        <begin position="56"/>
        <end position="65"/>
    </location>
</feature>
<dbReference type="PANTHER" id="PTHR31336">
    <property type="entry name" value="LIN37 HOMOLOG"/>
    <property type="match status" value="1"/>
</dbReference>
<dbReference type="GO" id="GO:0017053">
    <property type="term" value="C:transcription repressor complex"/>
    <property type="evidence" value="ECO:0007669"/>
    <property type="project" value="InterPro"/>
</dbReference>
<dbReference type="GO" id="GO:0000122">
    <property type="term" value="P:negative regulation of transcription by RNA polymerase II"/>
    <property type="evidence" value="ECO:0007669"/>
    <property type="project" value="TreeGrafter"/>
</dbReference>
<feature type="region of interest" description="Disordered" evidence="1">
    <location>
        <begin position="41"/>
        <end position="75"/>
    </location>
</feature>
<dbReference type="Pfam" id="PF15306">
    <property type="entry name" value="LIN37"/>
    <property type="match status" value="1"/>
</dbReference>
<gene>
    <name evidence="2" type="ORF">PHYEVI_LOCUS2876</name>
</gene>
<organism evidence="2 3">
    <name type="scientific">Phyllotreta striolata</name>
    <name type="common">Striped flea beetle</name>
    <name type="synonym">Crioceris striolata</name>
    <dbReference type="NCBI Taxonomy" id="444603"/>
    <lineage>
        <taxon>Eukaryota</taxon>
        <taxon>Metazoa</taxon>
        <taxon>Ecdysozoa</taxon>
        <taxon>Arthropoda</taxon>
        <taxon>Hexapoda</taxon>
        <taxon>Insecta</taxon>
        <taxon>Pterygota</taxon>
        <taxon>Neoptera</taxon>
        <taxon>Endopterygota</taxon>
        <taxon>Coleoptera</taxon>
        <taxon>Polyphaga</taxon>
        <taxon>Cucujiformia</taxon>
        <taxon>Chrysomeloidea</taxon>
        <taxon>Chrysomelidae</taxon>
        <taxon>Galerucinae</taxon>
        <taxon>Alticini</taxon>
        <taxon>Phyllotreta</taxon>
    </lineage>
</organism>
<dbReference type="EMBL" id="OU900105">
    <property type="protein sequence ID" value="CAG9856454.1"/>
    <property type="molecule type" value="Genomic_DNA"/>
</dbReference>
<dbReference type="Proteomes" id="UP001153712">
    <property type="component" value="Chromosome 12"/>
</dbReference>
<evidence type="ECO:0000313" key="3">
    <source>
        <dbReference type="Proteomes" id="UP001153712"/>
    </source>
</evidence>
<dbReference type="AlphaFoldDB" id="A0A9N9TM18"/>
<dbReference type="InterPro" id="IPR028226">
    <property type="entry name" value="LIN37"/>
</dbReference>
<dbReference type="OrthoDB" id="6287771at2759"/>
<keyword evidence="3" id="KW-1185">Reference proteome</keyword>
<evidence type="ECO:0000256" key="1">
    <source>
        <dbReference type="SAM" id="MobiDB-lite"/>
    </source>
</evidence>